<gene>
    <name evidence="3" type="ORF">I570_04398</name>
    <name evidence="2" type="ORF">OMU_03916</name>
</gene>
<feature type="compositionally biased region" description="Basic residues" evidence="1">
    <location>
        <begin position="29"/>
        <end position="50"/>
    </location>
</feature>
<protein>
    <submittedName>
        <fullName evidence="3">Uncharacterized protein</fullName>
    </submittedName>
</protein>
<organism evidence="3 5">
    <name type="scientific">Enterococcus avium ATCC 14025</name>
    <dbReference type="NCBI Taxonomy" id="1140002"/>
    <lineage>
        <taxon>Bacteria</taxon>
        <taxon>Bacillati</taxon>
        <taxon>Bacillota</taxon>
        <taxon>Bacilli</taxon>
        <taxon>Lactobacillales</taxon>
        <taxon>Enterococcaceae</taxon>
        <taxon>Enterococcus</taxon>
    </lineage>
</organism>
<proteinExistence type="predicted"/>
<dbReference type="Proteomes" id="UP000014104">
    <property type="component" value="Unassembled WGS sequence"/>
</dbReference>
<feature type="region of interest" description="Disordered" evidence="1">
    <location>
        <begin position="1"/>
        <end position="50"/>
    </location>
</feature>
<dbReference type="Proteomes" id="UP000014107">
    <property type="component" value="Unassembled WGS sequence"/>
</dbReference>
<accession>A0AAV3ITJ0</accession>
<evidence type="ECO:0000313" key="5">
    <source>
        <dbReference type="Proteomes" id="UP000014107"/>
    </source>
</evidence>
<dbReference type="RefSeq" id="WP_016181683.1">
    <property type="nucleotide sequence ID" value="NZ_KE136367.1"/>
</dbReference>
<evidence type="ECO:0000256" key="1">
    <source>
        <dbReference type="SAM" id="MobiDB-lite"/>
    </source>
</evidence>
<dbReference type="AlphaFoldDB" id="A0AAV3ITJ0"/>
<name>A0AAV3ITJ0_ENTAV</name>
<sequence length="50" mass="5895">MTQPKAKLEDFLHQKKKKTFEHSQQQSKNKVKGKQNAHPVQNRRGRPLSK</sequence>
<comment type="caution">
    <text evidence="3">The sequence shown here is derived from an EMBL/GenBank/DDBJ whole genome shotgun (WGS) entry which is preliminary data.</text>
</comment>
<reference evidence="3 5" key="2">
    <citation type="submission" date="2013-03" db="EMBL/GenBank/DDBJ databases">
        <title>The Genome Sequence of Enterococcus avium ATCC_14025 (PacBio/Illumina hybrid assembly).</title>
        <authorList>
            <consortium name="The Broad Institute Genomics Platform"/>
            <consortium name="The Broad Institute Genome Sequencing Center for Infectious Disease"/>
            <person name="Earl A."/>
            <person name="Russ C."/>
            <person name="Gilmore M."/>
            <person name="Surin D."/>
            <person name="Walker B."/>
            <person name="Young S."/>
            <person name="Zeng Q."/>
            <person name="Gargeya S."/>
            <person name="Fitzgerald M."/>
            <person name="Haas B."/>
            <person name="Abouelleil A."/>
            <person name="Allen A.W."/>
            <person name="Alvarado L."/>
            <person name="Arachchi H.M."/>
            <person name="Berlin A.M."/>
            <person name="Chapman S.B."/>
            <person name="Gainer-Dewar J."/>
            <person name="Goldberg J."/>
            <person name="Griggs A."/>
            <person name="Gujja S."/>
            <person name="Hansen M."/>
            <person name="Howarth C."/>
            <person name="Imamovic A."/>
            <person name="Ireland A."/>
            <person name="Larimer J."/>
            <person name="McCowan C."/>
            <person name="Murphy C."/>
            <person name="Pearson M."/>
            <person name="Poon T.W."/>
            <person name="Priest M."/>
            <person name="Roberts A."/>
            <person name="Saif S."/>
            <person name="Shea T."/>
            <person name="Sisk P."/>
            <person name="Sykes S."/>
            <person name="Wortman J."/>
            <person name="Nusbaum C."/>
            <person name="Birren B."/>
        </authorList>
    </citation>
    <scope>NUCLEOTIDE SEQUENCE [LARGE SCALE GENOMIC DNA]</scope>
    <source>
        <strain evidence="3 5">ATCC 14025</strain>
    </source>
</reference>
<keyword evidence="4" id="KW-1185">Reference proteome</keyword>
<dbReference type="EMBL" id="AHYV01000042">
    <property type="protein sequence ID" value="EOT40032.1"/>
    <property type="molecule type" value="Genomic_DNA"/>
</dbReference>
<evidence type="ECO:0000313" key="2">
    <source>
        <dbReference type="EMBL" id="EOT40032.1"/>
    </source>
</evidence>
<evidence type="ECO:0000313" key="4">
    <source>
        <dbReference type="Proteomes" id="UP000014104"/>
    </source>
</evidence>
<reference evidence="2 4" key="1">
    <citation type="submission" date="2013-03" db="EMBL/GenBank/DDBJ databases">
        <title>The Genome Sequence of Enterococcus avium ATCC_14025 (Illumina only assembly).</title>
        <authorList>
            <consortium name="The Broad Institute Genomics Platform"/>
            <consortium name="The Broad Institute Genome Sequencing Center for Infectious Disease"/>
            <person name="Earl A."/>
            <person name="Russ C."/>
            <person name="Gilmore M."/>
            <person name="Surin D."/>
            <person name="Walker B."/>
            <person name="Young S."/>
            <person name="Zeng Q."/>
            <person name="Gargeya S."/>
            <person name="Fitzgerald M."/>
            <person name="Haas B."/>
            <person name="Abouelleil A."/>
            <person name="Allen A.W."/>
            <person name="Alvarado L."/>
            <person name="Arachchi H.M."/>
            <person name="Berlin A.M."/>
            <person name="Chapman S.B."/>
            <person name="Gainer-Dewar J."/>
            <person name="Goldberg J."/>
            <person name="Griggs A."/>
            <person name="Gujja S."/>
            <person name="Hansen M."/>
            <person name="Howarth C."/>
            <person name="Imamovic A."/>
            <person name="Ireland A."/>
            <person name="Larimer J."/>
            <person name="McCowan C."/>
            <person name="Murphy C."/>
            <person name="Pearson M."/>
            <person name="Poon T.W."/>
            <person name="Priest M."/>
            <person name="Roberts A."/>
            <person name="Saif S."/>
            <person name="Shea T."/>
            <person name="Sisk P."/>
            <person name="Sykes S."/>
            <person name="Wortman J."/>
            <person name="Nusbaum C."/>
            <person name="Birren B."/>
        </authorList>
    </citation>
    <scope>NUCLEOTIDE SEQUENCE [LARGE SCALE GENOMIC DNA]</scope>
    <source>
        <strain evidence="2 4">ATCC 14025</strain>
    </source>
</reference>
<feature type="compositionally biased region" description="Basic and acidic residues" evidence="1">
    <location>
        <begin position="1"/>
        <end position="13"/>
    </location>
</feature>
<dbReference type="EMBL" id="ASWL01000009">
    <property type="protein sequence ID" value="EOU15743.1"/>
    <property type="molecule type" value="Genomic_DNA"/>
</dbReference>
<evidence type="ECO:0000313" key="3">
    <source>
        <dbReference type="EMBL" id="EOU15743.1"/>
    </source>
</evidence>